<evidence type="ECO:0000256" key="1">
    <source>
        <dbReference type="SAM" id="Phobius"/>
    </source>
</evidence>
<dbReference type="Proteomes" id="UP001216558">
    <property type="component" value="Unassembled WGS sequence"/>
</dbReference>
<gene>
    <name evidence="2" type="ORF">OIK40_00345</name>
</gene>
<keyword evidence="1" id="KW-0812">Transmembrane</keyword>
<dbReference type="EMBL" id="JAQQXQ010000001">
    <property type="protein sequence ID" value="MDC8753089.1"/>
    <property type="molecule type" value="Genomic_DNA"/>
</dbReference>
<evidence type="ECO:0000313" key="2">
    <source>
        <dbReference type="EMBL" id="MDC8753089.1"/>
    </source>
</evidence>
<keyword evidence="1" id="KW-0472">Membrane</keyword>
<accession>A0ABT5JKW9</accession>
<name>A0ABT5JKW9_9SPHN</name>
<sequence>MWDDTSGATAVEYGLIVALVVVAMIVSLQAVADVTILTWDTVKTAGVAAMSA</sequence>
<organism evidence="2 3">
    <name type="scientific">Erythrobacter fulvus</name>
    <dbReference type="NCBI Taxonomy" id="2987523"/>
    <lineage>
        <taxon>Bacteria</taxon>
        <taxon>Pseudomonadati</taxon>
        <taxon>Pseudomonadota</taxon>
        <taxon>Alphaproteobacteria</taxon>
        <taxon>Sphingomonadales</taxon>
        <taxon>Erythrobacteraceae</taxon>
        <taxon>Erythrobacter/Porphyrobacter group</taxon>
        <taxon>Erythrobacter</taxon>
    </lineage>
</organism>
<keyword evidence="3" id="KW-1185">Reference proteome</keyword>
<comment type="caution">
    <text evidence="2">The sequence shown here is derived from an EMBL/GenBank/DDBJ whole genome shotgun (WGS) entry which is preliminary data.</text>
</comment>
<feature type="transmembrane region" description="Helical" evidence="1">
    <location>
        <begin position="12"/>
        <end position="32"/>
    </location>
</feature>
<dbReference type="Pfam" id="PF04964">
    <property type="entry name" value="Flp_Fap"/>
    <property type="match status" value="1"/>
</dbReference>
<dbReference type="InterPro" id="IPR007047">
    <property type="entry name" value="Flp_Fap"/>
</dbReference>
<evidence type="ECO:0000313" key="3">
    <source>
        <dbReference type="Proteomes" id="UP001216558"/>
    </source>
</evidence>
<protein>
    <submittedName>
        <fullName evidence="2">Flp family type IVb pilin</fullName>
    </submittedName>
</protein>
<reference evidence="2 3" key="1">
    <citation type="submission" date="2022-10" db="EMBL/GenBank/DDBJ databases">
        <title>Erythrobacter sp. sf7 Genome sequencing.</title>
        <authorList>
            <person name="Park S."/>
        </authorList>
    </citation>
    <scope>NUCLEOTIDE SEQUENCE [LARGE SCALE GENOMIC DNA]</scope>
    <source>
        <strain evidence="3">sf7</strain>
    </source>
</reference>
<keyword evidence="1" id="KW-1133">Transmembrane helix</keyword>
<proteinExistence type="predicted"/>